<gene>
    <name evidence="2" type="ORF">ACFFH4_20465</name>
</gene>
<dbReference type="EMBL" id="JBHLTR010000056">
    <property type="protein sequence ID" value="MFC0561319.1"/>
    <property type="molecule type" value="Genomic_DNA"/>
</dbReference>
<evidence type="ECO:0008006" key="4">
    <source>
        <dbReference type="Google" id="ProtNLM"/>
    </source>
</evidence>
<protein>
    <recommendedName>
        <fullName evidence="4">Transposase</fullName>
    </recommendedName>
</protein>
<organism evidence="2 3">
    <name type="scientific">Halalkalibacter alkalisediminis</name>
    <dbReference type="NCBI Taxonomy" id="935616"/>
    <lineage>
        <taxon>Bacteria</taxon>
        <taxon>Bacillati</taxon>
        <taxon>Bacillota</taxon>
        <taxon>Bacilli</taxon>
        <taxon>Bacillales</taxon>
        <taxon>Bacillaceae</taxon>
        <taxon>Halalkalibacter</taxon>
    </lineage>
</organism>
<reference evidence="2 3" key="1">
    <citation type="submission" date="2024-09" db="EMBL/GenBank/DDBJ databases">
        <authorList>
            <person name="Sun Q."/>
            <person name="Mori K."/>
        </authorList>
    </citation>
    <scope>NUCLEOTIDE SEQUENCE [LARGE SCALE GENOMIC DNA]</scope>
    <source>
        <strain evidence="2 3">NCAIM B.02301</strain>
    </source>
</reference>
<name>A0ABV6NLL0_9BACI</name>
<evidence type="ECO:0000256" key="1">
    <source>
        <dbReference type="SAM" id="MobiDB-lite"/>
    </source>
</evidence>
<dbReference type="Proteomes" id="UP001589833">
    <property type="component" value="Unassembled WGS sequence"/>
</dbReference>
<dbReference type="RefSeq" id="WP_273846673.1">
    <property type="nucleotide sequence ID" value="NZ_JAQQWT010000018.1"/>
</dbReference>
<feature type="region of interest" description="Disordered" evidence="1">
    <location>
        <begin position="84"/>
        <end position="106"/>
    </location>
</feature>
<evidence type="ECO:0000313" key="3">
    <source>
        <dbReference type="Proteomes" id="UP001589833"/>
    </source>
</evidence>
<evidence type="ECO:0000313" key="2">
    <source>
        <dbReference type="EMBL" id="MFC0561319.1"/>
    </source>
</evidence>
<proteinExistence type="predicted"/>
<sequence length="106" mass="13181">MIKGMFFLKRKRTWHDYNEFERKMWGRFFKEKTSELQRRFGHSVESYKLAKRYADREMRYLLLQQTVRRNGFISRKRTEKSMKWQECRQLPASKKQSNKPLDHGIM</sequence>
<keyword evidence="3" id="KW-1185">Reference proteome</keyword>
<accession>A0ABV6NLL0</accession>
<comment type="caution">
    <text evidence="2">The sequence shown here is derived from an EMBL/GenBank/DDBJ whole genome shotgun (WGS) entry which is preliminary data.</text>
</comment>